<dbReference type="InterPro" id="IPR002791">
    <property type="entry name" value="ARMT1-like_metal-bd"/>
</dbReference>
<comment type="similarity">
    <text evidence="3 10">Belongs to the damage-control phosphatase family. Sugar phosphate phosphatase III subfamily.</text>
</comment>
<dbReference type="Gene3D" id="1.20.930.60">
    <property type="match status" value="1"/>
</dbReference>
<dbReference type="Pfam" id="PF01937">
    <property type="entry name" value="ARMT1-like_dom"/>
    <property type="match status" value="1"/>
</dbReference>
<comment type="domain">
    <text evidence="10">Subfamily III proteins have a conserved RTxK motif about 40-50 residues from the C-terminus; the threonine may be replaced by serine or cysteine.</text>
</comment>
<keyword evidence="4" id="KW-0533">Nickel</keyword>
<dbReference type="SUPFAM" id="SSF111321">
    <property type="entry name" value="AF1104-like"/>
    <property type="match status" value="1"/>
</dbReference>
<evidence type="ECO:0000256" key="6">
    <source>
        <dbReference type="ARBA" id="ARBA00022801"/>
    </source>
</evidence>
<dbReference type="InterPro" id="IPR039763">
    <property type="entry name" value="ARMT1"/>
</dbReference>
<keyword evidence="10" id="KW-0489">Methyltransferase</keyword>
<dbReference type="EMBL" id="JBGFUD010000775">
    <property type="protein sequence ID" value="MFH4975213.1"/>
    <property type="molecule type" value="Genomic_DNA"/>
</dbReference>
<feature type="domain" description="Damage-control phosphatase ARMT1-like metal-binding" evidence="11">
    <location>
        <begin position="22"/>
        <end position="407"/>
    </location>
</feature>
<evidence type="ECO:0000256" key="4">
    <source>
        <dbReference type="ARBA" id="ARBA00022596"/>
    </source>
</evidence>
<proteinExistence type="inferred from homology"/>
<evidence type="ECO:0000256" key="9">
    <source>
        <dbReference type="ARBA" id="ARBA00048809"/>
    </source>
</evidence>
<evidence type="ECO:0000256" key="3">
    <source>
        <dbReference type="ARBA" id="ARBA00009519"/>
    </source>
</evidence>
<dbReference type="EC" id="3.1.3.-" evidence="10"/>
<keyword evidence="5 10" id="KW-0479">Metal-binding</keyword>
<evidence type="ECO:0000256" key="10">
    <source>
        <dbReference type="RuleBase" id="RU367030"/>
    </source>
</evidence>
<dbReference type="Proteomes" id="UP001608902">
    <property type="component" value="Unassembled WGS sequence"/>
</dbReference>
<keyword evidence="6 10" id="KW-0378">Hydrolase</keyword>
<evidence type="ECO:0000256" key="5">
    <source>
        <dbReference type="ARBA" id="ARBA00022723"/>
    </source>
</evidence>
<evidence type="ECO:0000256" key="7">
    <source>
        <dbReference type="ARBA" id="ARBA00023211"/>
    </source>
</evidence>
<dbReference type="Gene3D" id="3.40.50.10880">
    <property type="entry name" value="Uncharacterised protein PF01937, DUF89, domain 3"/>
    <property type="match status" value="1"/>
</dbReference>
<gene>
    <name evidence="12" type="ORF">AB6A40_001922</name>
</gene>
<accession>A0ABD6E5G4</accession>
<dbReference type="GO" id="GO:0051998">
    <property type="term" value="F:protein carboxyl O-methyltransferase activity"/>
    <property type="evidence" value="ECO:0007669"/>
    <property type="project" value="UniProtKB-UniRule"/>
</dbReference>
<organism evidence="12 13">
    <name type="scientific">Gnathostoma spinigerum</name>
    <dbReference type="NCBI Taxonomy" id="75299"/>
    <lineage>
        <taxon>Eukaryota</taxon>
        <taxon>Metazoa</taxon>
        <taxon>Ecdysozoa</taxon>
        <taxon>Nematoda</taxon>
        <taxon>Chromadorea</taxon>
        <taxon>Rhabditida</taxon>
        <taxon>Spirurina</taxon>
        <taxon>Gnathostomatomorpha</taxon>
        <taxon>Gnathostomatoidea</taxon>
        <taxon>Gnathostomatidae</taxon>
        <taxon>Gnathostoma</taxon>
    </lineage>
</organism>
<dbReference type="PANTHER" id="PTHR12260">
    <property type="entry name" value="DAMAGE-CONTROL PHOSPHATASE ARMT1"/>
    <property type="match status" value="1"/>
</dbReference>
<comment type="catalytic activity">
    <reaction evidence="1 10">
        <text>L-glutamyl-[protein] + S-adenosyl-L-methionine = [protein]-L-glutamate 5-O-methyl ester + S-adenosyl-L-homocysteine</text>
        <dbReference type="Rhea" id="RHEA:24452"/>
        <dbReference type="Rhea" id="RHEA-COMP:10208"/>
        <dbReference type="Rhea" id="RHEA-COMP:10311"/>
        <dbReference type="ChEBI" id="CHEBI:29973"/>
        <dbReference type="ChEBI" id="CHEBI:57856"/>
        <dbReference type="ChEBI" id="CHEBI:59789"/>
        <dbReference type="ChEBI" id="CHEBI:82795"/>
    </reaction>
</comment>
<reference evidence="12 13" key="1">
    <citation type="submission" date="2024-08" db="EMBL/GenBank/DDBJ databases">
        <title>Gnathostoma spinigerum genome.</title>
        <authorList>
            <person name="Gonzalez-Bertolin B."/>
            <person name="Monzon S."/>
            <person name="Zaballos A."/>
            <person name="Jimenez P."/>
            <person name="Dekumyoy P."/>
            <person name="Varona S."/>
            <person name="Cuesta I."/>
            <person name="Sumanam S."/>
            <person name="Adisakwattana P."/>
            <person name="Gasser R.B."/>
            <person name="Hernandez-Gonzalez A."/>
            <person name="Young N.D."/>
            <person name="Perteguer M.J."/>
        </authorList>
    </citation>
    <scope>NUCLEOTIDE SEQUENCE [LARGE SCALE GENOMIC DNA]</scope>
    <source>
        <strain evidence="12">AL3</strain>
        <tissue evidence="12">Liver</tissue>
    </source>
</reference>
<evidence type="ECO:0000259" key="11">
    <source>
        <dbReference type="Pfam" id="PF01937"/>
    </source>
</evidence>
<keyword evidence="13" id="KW-1185">Reference proteome</keyword>
<dbReference type="GO" id="GO:0032259">
    <property type="term" value="P:methylation"/>
    <property type="evidence" value="ECO:0007669"/>
    <property type="project" value="UniProtKB-KW"/>
</dbReference>
<dbReference type="InterPro" id="IPR036075">
    <property type="entry name" value="ARMT-1-like_metal-bd_sf"/>
</dbReference>
<dbReference type="AlphaFoldDB" id="A0ABD6E5G4"/>
<evidence type="ECO:0000256" key="8">
    <source>
        <dbReference type="ARBA" id="ARBA00045980"/>
    </source>
</evidence>
<comment type="cofactor">
    <cofactor evidence="10">
        <name>Mn(2+)</name>
        <dbReference type="ChEBI" id="CHEBI:29035"/>
    </cofactor>
    <cofactor evidence="10">
        <name>Ni(2+)</name>
        <dbReference type="ChEBI" id="CHEBI:49786"/>
    </cofactor>
</comment>
<dbReference type="PANTHER" id="PTHR12260:SF6">
    <property type="entry name" value="DAMAGE-CONTROL PHOSPHATASE ARMT1"/>
    <property type="match status" value="1"/>
</dbReference>
<evidence type="ECO:0000256" key="2">
    <source>
        <dbReference type="ARBA" id="ARBA00001326"/>
    </source>
</evidence>
<name>A0ABD6E5G4_9BILA</name>
<comment type="function">
    <text evidence="8 10">Metal-dependent phosphatase that shows phosphatase activity against several substrates, including fructose-1-phosphate and fructose-6-phosphate. Its preference for fructose-1-phosphate, a strong glycating agent that causes DNA damage rather than a canonical yeast metabolite, suggests a damage-control function in hexose phosphate metabolism. Has also been shown to have O-methyltransferase activity that methylates glutamate residues of target proteins to form gamma-glutamyl methyl ester residues. Possibly methylates PCNA, suggesting it is involved in the DNA damage response.</text>
</comment>
<dbReference type="GO" id="GO:0046872">
    <property type="term" value="F:metal ion binding"/>
    <property type="evidence" value="ECO:0007669"/>
    <property type="project" value="UniProtKB-UniRule"/>
</dbReference>
<sequence length="435" mass="49902">MPPIPFPPALNGVKEGTFVFITIKDRWPKILTRVIDQVHRYRLTHIELYPKDGDNDIKSVIGELSELKYRMSTDKPLENVNDDGESSQIWNESLEMLRKSKSPENVTWFKTDWLFVECYLYRRIAGSFFKTRKMTELDPFASLKQNSFVDSLPAMNTIGRYILENDWQRLPISDAKVKTALLNLFQVCLWGNKCDLSLSVGNLTSPVLSPLQQIQQLESNILVNDLELAESLLRKGTAGRVDIVLDNAGIELFSDLALAEFLLSACYVQKVVIHGKTLPWFVSDATGRDFAWLIEMLRENRHGSLSELGHKWHQRLADSQIEFRCNSFWTLPFPYYMMKEKDPSLYSELSHSTLIIFKGDLNYRKLVGDLEWPLDTPFKIAVRGFHPSPFIALRTLKAETQAGLSEESIKRMKSEYGESKKWMVTGDYGVAQLCA</sequence>
<comment type="catalytic activity">
    <reaction evidence="2 10">
        <text>beta-D-fructose 1-phosphate + H2O = D-fructose + phosphate</text>
        <dbReference type="Rhea" id="RHEA:35603"/>
        <dbReference type="ChEBI" id="CHEBI:15377"/>
        <dbReference type="ChEBI" id="CHEBI:37721"/>
        <dbReference type="ChEBI" id="CHEBI:43474"/>
        <dbReference type="ChEBI" id="CHEBI:138881"/>
    </reaction>
</comment>
<evidence type="ECO:0000256" key="1">
    <source>
        <dbReference type="ARBA" id="ARBA00000807"/>
    </source>
</evidence>
<evidence type="ECO:0000313" key="13">
    <source>
        <dbReference type="Proteomes" id="UP001608902"/>
    </source>
</evidence>
<keyword evidence="10" id="KW-0808">Transferase</keyword>
<comment type="caution">
    <text evidence="12">The sequence shown here is derived from an EMBL/GenBank/DDBJ whole genome shotgun (WGS) entry which is preliminary data.</text>
</comment>
<dbReference type="GO" id="GO:0016462">
    <property type="term" value="F:pyrophosphatase activity"/>
    <property type="evidence" value="ECO:0007669"/>
    <property type="project" value="UniProtKB-ARBA"/>
</dbReference>
<comment type="catalytic activity">
    <reaction evidence="9 10">
        <text>beta-D-fructose 6-phosphate = dihydroxyacetone + D-glyceraldehyde 3-phosphate</text>
        <dbReference type="Rhea" id="RHEA:28002"/>
        <dbReference type="ChEBI" id="CHEBI:16016"/>
        <dbReference type="ChEBI" id="CHEBI:57634"/>
        <dbReference type="ChEBI" id="CHEBI:59776"/>
    </reaction>
</comment>
<keyword evidence="7 10" id="KW-0464">Manganese</keyword>
<protein>
    <recommendedName>
        <fullName evidence="10">Sugar phosphate phosphatase</fullName>
        <ecNumber evidence="10">2.1.1.-</ecNumber>
        <ecNumber evidence="10">3.1.3.-</ecNumber>
    </recommendedName>
</protein>
<dbReference type="FunFam" id="3.40.50.10880:FF:000005">
    <property type="entry name" value="DUF89-domain-containing protein"/>
    <property type="match status" value="1"/>
</dbReference>
<dbReference type="EC" id="2.1.1.-" evidence="10"/>
<evidence type="ECO:0000313" key="12">
    <source>
        <dbReference type="EMBL" id="MFH4975213.1"/>
    </source>
</evidence>
<dbReference type="GO" id="GO:0030643">
    <property type="term" value="P:intracellular phosphate ion homeostasis"/>
    <property type="evidence" value="ECO:0007669"/>
    <property type="project" value="UniProtKB-ARBA"/>
</dbReference>